<protein>
    <submittedName>
        <fullName evidence="2">Complex I NDUFA9 subunit family protein</fullName>
    </submittedName>
</protein>
<evidence type="ECO:0000313" key="2">
    <source>
        <dbReference type="EMBL" id="MBK0400561.1"/>
    </source>
</evidence>
<dbReference type="RefSeq" id="WP_200611530.1">
    <property type="nucleotide sequence ID" value="NZ_JAEHHL010000009.1"/>
</dbReference>
<accession>A0A8J7SG36</accession>
<dbReference type="AlphaFoldDB" id="A0A8J7SG36"/>
<dbReference type="CDD" id="cd05271">
    <property type="entry name" value="NDUFA9_like_SDR_a"/>
    <property type="match status" value="1"/>
</dbReference>
<feature type="domain" description="NAD-dependent epimerase/dehydratase" evidence="1">
    <location>
        <begin position="8"/>
        <end position="215"/>
    </location>
</feature>
<dbReference type="FunFam" id="3.40.50.720:FF:000702">
    <property type="entry name" value="NADH dehydrogenase (Ubiquinone)"/>
    <property type="match status" value="1"/>
</dbReference>
<evidence type="ECO:0000313" key="3">
    <source>
        <dbReference type="Proteomes" id="UP000655420"/>
    </source>
</evidence>
<dbReference type="PANTHER" id="PTHR12126:SF11">
    <property type="entry name" value="NADH DEHYDROGENASE [UBIQUINONE] 1 ALPHA SUBCOMPLEX SUBUNIT 9, MITOCHONDRIAL"/>
    <property type="match status" value="1"/>
</dbReference>
<sequence length="319" mass="34431">MTENAPLVTIIGGSGFVGRYIAQNMARRGWRVRVACRRPNEAMFVKPYGVVGQVEPVQCNVRDEASVARVIAGAEVVVYSVGVLFESGANRFEAVQAEGPARAARLAKAAGAARFVLISAIGADPESPSEYARTKAAGEAGVRAAFPEAVVLRPSVVFGPEDGFFNRFAAMARLSPVVPVVGAETRFQPVWVQDVADAAARAVVGEAEPGVYELGGPRIYSFRELVALTLKVIRRRRLIADVPFFIGRLKGKVLSLLPNPPLTEDQVRLLERDNVVAEGARGFEALGIQPKAAEGIIETYLYPYRPYGQYSRLTENGQA</sequence>
<dbReference type="EMBL" id="JAEHHL010000009">
    <property type="protein sequence ID" value="MBK0400561.1"/>
    <property type="molecule type" value="Genomic_DNA"/>
</dbReference>
<dbReference type="SUPFAM" id="SSF51735">
    <property type="entry name" value="NAD(P)-binding Rossmann-fold domains"/>
    <property type="match status" value="1"/>
</dbReference>
<keyword evidence="3" id="KW-1185">Reference proteome</keyword>
<name>A0A8J7SG36_9RHOB</name>
<proteinExistence type="predicted"/>
<organism evidence="2 3">
    <name type="scientific">Thermohalobaculum xanthum</name>
    <dbReference type="NCBI Taxonomy" id="2753746"/>
    <lineage>
        <taxon>Bacteria</taxon>
        <taxon>Pseudomonadati</taxon>
        <taxon>Pseudomonadota</taxon>
        <taxon>Alphaproteobacteria</taxon>
        <taxon>Rhodobacterales</taxon>
        <taxon>Paracoccaceae</taxon>
        <taxon>Thermohalobaculum</taxon>
    </lineage>
</organism>
<dbReference type="GO" id="GO:0044877">
    <property type="term" value="F:protein-containing complex binding"/>
    <property type="evidence" value="ECO:0007669"/>
    <property type="project" value="TreeGrafter"/>
</dbReference>
<dbReference type="Gene3D" id="3.40.50.720">
    <property type="entry name" value="NAD(P)-binding Rossmann-like Domain"/>
    <property type="match status" value="1"/>
</dbReference>
<dbReference type="PANTHER" id="PTHR12126">
    <property type="entry name" value="NADH-UBIQUINONE OXIDOREDUCTASE 39 KDA SUBUNIT-RELATED"/>
    <property type="match status" value="1"/>
</dbReference>
<gene>
    <name evidence="2" type="ORF">H0I76_15285</name>
</gene>
<reference evidence="2" key="1">
    <citation type="submission" date="2020-12" db="EMBL/GenBank/DDBJ databases">
        <title>Bacterial taxonomy.</title>
        <authorList>
            <person name="Pan X."/>
        </authorList>
    </citation>
    <scope>NUCLEOTIDE SEQUENCE</scope>
    <source>
        <strain evidence="2">M0105</strain>
    </source>
</reference>
<dbReference type="Proteomes" id="UP000655420">
    <property type="component" value="Unassembled WGS sequence"/>
</dbReference>
<evidence type="ECO:0000259" key="1">
    <source>
        <dbReference type="Pfam" id="PF01370"/>
    </source>
</evidence>
<comment type="caution">
    <text evidence="2">The sequence shown here is derived from an EMBL/GenBank/DDBJ whole genome shotgun (WGS) entry which is preliminary data.</text>
</comment>
<dbReference type="InterPro" id="IPR001509">
    <property type="entry name" value="Epimerase_deHydtase"/>
</dbReference>
<dbReference type="Pfam" id="PF01370">
    <property type="entry name" value="Epimerase"/>
    <property type="match status" value="1"/>
</dbReference>
<dbReference type="InterPro" id="IPR036291">
    <property type="entry name" value="NAD(P)-bd_dom_sf"/>
</dbReference>
<dbReference type="InterPro" id="IPR051207">
    <property type="entry name" value="ComplexI_NDUFA9_subunit"/>
</dbReference>